<keyword evidence="7" id="KW-1185">Reference proteome</keyword>
<dbReference type="InterPro" id="IPR015943">
    <property type="entry name" value="WD40/YVTN_repeat-like_dom_sf"/>
</dbReference>
<dbReference type="SUPFAM" id="SSF50998">
    <property type="entry name" value="Quinoprotein alcohol dehydrogenase-like"/>
    <property type="match status" value="1"/>
</dbReference>
<feature type="domain" description="Pyrrolo-quinoline quinone repeat" evidence="5">
    <location>
        <begin position="81"/>
        <end position="313"/>
    </location>
</feature>
<evidence type="ECO:0000256" key="2">
    <source>
        <dbReference type="ARBA" id="ARBA00023136"/>
    </source>
</evidence>
<dbReference type="GO" id="GO:0009279">
    <property type="term" value="C:cell outer membrane"/>
    <property type="evidence" value="ECO:0007669"/>
    <property type="project" value="UniProtKB-SubCell"/>
</dbReference>
<dbReference type="InterPro" id="IPR002372">
    <property type="entry name" value="PQQ_rpt_dom"/>
</dbReference>
<comment type="subcellular location">
    <subcellularLocation>
        <location evidence="4">Cell outer membrane</location>
        <topology evidence="4">Lipid-anchor</topology>
    </subcellularLocation>
</comment>
<dbReference type="NCBIfam" id="TIGR03300">
    <property type="entry name" value="assembly_YfgL"/>
    <property type="match status" value="1"/>
</dbReference>
<dbReference type="SMART" id="SM00564">
    <property type="entry name" value="PQQ"/>
    <property type="match status" value="7"/>
</dbReference>
<evidence type="ECO:0000313" key="7">
    <source>
        <dbReference type="Proteomes" id="UP000586119"/>
    </source>
</evidence>
<dbReference type="InterPro" id="IPR018391">
    <property type="entry name" value="PQQ_b-propeller_rpt"/>
</dbReference>
<sequence>MMTVRFSQHMRLTLGAVAISLLAGCASKGEPVYTPKELTSFDETSTLEAQWSTTVGDGFGRARYPIAPARDGDILFAADAEGTVEAFDAENGERQWRVELESPISSGLTAIADALYVGTRNGEVLALDQQDGSVDWRTRVSSEVLAAPQANREWLIVQSTDGHVTALDRRSGEEHWVYSSSLPRLTLRGTGTPLTIDPVTFAGFANGRLTTLDNRNGQPLWDQQVAIPSGRSEVDRLVDLTGQPVLTQDGRLFVTSYNGRVMALEATRGEVLWARDLSSRYTPVLVGDYLFVATDASHVVALDAESGREVWRNEALEGRWITAPAFADGRLVFGDEEGYLHLLNARDGEIVGRTRVDSAGISVRPVTEGGTIHVQANNGHLETLVISP</sequence>
<dbReference type="HAMAP" id="MF_00923">
    <property type="entry name" value="OM_assembly_BamB"/>
    <property type="match status" value="1"/>
</dbReference>
<evidence type="ECO:0000256" key="3">
    <source>
        <dbReference type="ARBA" id="ARBA00023237"/>
    </source>
</evidence>
<keyword evidence="3 4" id="KW-0998">Cell outer membrane</keyword>
<proteinExistence type="inferred from homology"/>
<evidence type="ECO:0000256" key="1">
    <source>
        <dbReference type="ARBA" id="ARBA00022729"/>
    </source>
</evidence>
<keyword evidence="4" id="KW-0564">Palmitate</keyword>
<reference evidence="6 7" key="1">
    <citation type="journal article" date="2015" name="Int. J. Syst. Evol. Microbiol.">
        <title>Halomonas salicampi sp. nov., a halotolerant and alkalitolerant bacterium isolated from a saltern soil.</title>
        <authorList>
            <person name="Lee J.C."/>
            <person name="Kim Y.S."/>
            <person name="Yun B.S."/>
            <person name="Whang K.S."/>
        </authorList>
    </citation>
    <scope>NUCLEOTIDE SEQUENCE [LARGE SCALE GENOMIC DNA]</scope>
    <source>
        <strain evidence="6 7">BH103</strain>
    </source>
</reference>
<dbReference type="RefSeq" id="WP_179929514.1">
    <property type="nucleotide sequence ID" value="NZ_JACCDF010000003.1"/>
</dbReference>
<comment type="caution">
    <text evidence="6">The sequence shown here is derived from an EMBL/GenBank/DDBJ whole genome shotgun (WGS) entry which is preliminary data.</text>
</comment>
<evidence type="ECO:0000256" key="4">
    <source>
        <dbReference type="HAMAP-Rule" id="MF_00923"/>
    </source>
</evidence>
<keyword evidence="4" id="KW-0449">Lipoprotein</keyword>
<dbReference type="EMBL" id="JACCDF010000003">
    <property type="protein sequence ID" value="NYS60168.1"/>
    <property type="molecule type" value="Genomic_DNA"/>
</dbReference>
<dbReference type="InterPro" id="IPR017687">
    <property type="entry name" value="BamB"/>
</dbReference>
<dbReference type="PANTHER" id="PTHR34512">
    <property type="entry name" value="CELL SURFACE PROTEIN"/>
    <property type="match status" value="1"/>
</dbReference>
<evidence type="ECO:0000313" key="6">
    <source>
        <dbReference type="EMBL" id="NYS60168.1"/>
    </source>
</evidence>
<comment type="function">
    <text evidence="4">Part of the outer membrane protein assembly complex, which is involved in assembly and insertion of beta-barrel proteins into the outer membrane.</text>
</comment>
<keyword evidence="1 4" id="KW-0732">Signal</keyword>
<dbReference type="Gene3D" id="2.130.10.10">
    <property type="entry name" value="YVTN repeat-like/Quinoprotein amine dehydrogenase"/>
    <property type="match status" value="1"/>
</dbReference>
<comment type="similarity">
    <text evidence="4">Belongs to the BamB family.</text>
</comment>
<organism evidence="6 7">
    <name type="scientific">Vreelandella salicampi</name>
    <dbReference type="NCBI Taxonomy" id="1449798"/>
    <lineage>
        <taxon>Bacteria</taxon>
        <taxon>Pseudomonadati</taxon>
        <taxon>Pseudomonadota</taxon>
        <taxon>Gammaproteobacteria</taxon>
        <taxon>Oceanospirillales</taxon>
        <taxon>Halomonadaceae</taxon>
        <taxon>Vreelandella</taxon>
    </lineage>
</organism>
<protein>
    <recommendedName>
        <fullName evidence="4">Outer membrane protein assembly factor BamB</fullName>
    </recommendedName>
</protein>
<keyword evidence="2 4" id="KW-0472">Membrane</keyword>
<dbReference type="PANTHER" id="PTHR34512:SF30">
    <property type="entry name" value="OUTER MEMBRANE PROTEIN ASSEMBLY FACTOR BAMB"/>
    <property type="match status" value="1"/>
</dbReference>
<dbReference type="AlphaFoldDB" id="A0A7Z0LJQ4"/>
<name>A0A7Z0LJQ4_9GAMM</name>
<evidence type="ECO:0000259" key="5">
    <source>
        <dbReference type="Pfam" id="PF13360"/>
    </source>
</evidence>
<gene>
    <name evidence="4 6" type="primary">bamB</name>
    <name evidence="6" type="ORF">HZS81_05250</name>
</gene>
<dbReference type="Proteomes" id="UP000586119">
    <property type="component" value="Unassembled WGS sequence"/>
</dbReference>
<comment type="subunit">
    <text evidence="4">Part of the Bam complex.</text>
</comment>
<accession>A0A7Z0LJQ4</accession>
<dbReference type="GO" id="GO:0051205">
    <property type="term" value="P:protein insertion into membrane"/>
    <property type="evidence" value="ECO:0007669"/>
    <property type="project" value="UniProtKB-UniRule"/>
</dbReference>
<dbReference type="PROSITE" id="PS51257">
    <property type="entry name" value="PROKAR_LIPOPROTEIN"/>
    <property type="match status" value="1"/>
</dbReference>
<dbReference type="GO" id="GO:0043165">
    <property type="term" value="P:Gram-negative-bacterium-type cell outer membrane assembly"/>
    <property type="evidence" value="ECO:0007669"/>
    <property type="project" value="UniProtKB-UniRule"/>
</dbReference>
<dbReference type="Pfam" id="PF13360">
    <property type="entry name" value="PQQ_2"/>
    <property type="match status" value="1"/>
</dbReference>
<dbReference type="InterPro" id="IPR011047">
    <property type="entry name" value="Quinoprotein_ADH-like_sf"/>
</dbReference>